<gene>
    <name evidence="1" type="ORF">NOCA1120445</name>
</gene>
<protein>
    <submittedName>
        <fullName evidence="1">Uncharacterized protein</fullName>
    </submittedName>
</protein>
<organism evidence="1">
    <name type="scientific">metagenome</name>
    <dbReference type="NCBI Taxonomy" id="256318"/>
    <lineage>
        <taxon>unclassified sequences</taxon>
        <taxon>metagenomes</taxon>
    </lineage>
</organism>
<evidence type="ECO:0000313" key="1">
    <source>
        <dbReference type="EMBL" id="CUR57229.1"/>
    </source>
</evidence>
<dbReference type="EMBL" id="CZKB01000004">
    <property type="protein sequence ID" value="CUR57229.1"/>
    <property type="molecule type" value="Genomic_DNA"/>
</dbReference>
<reference evidence="1" key="1">
    <citation type="submission" date="2015-08" db="EMBL/GenBank/DDBJ databases">
        <authorList>
            <person name="Babu N.S."/>
            <person name="Beckwith C.J."/>
            <person name="Beseler K.G."/>
            <person name="Brison A."/>
            <person name="Carone J.V."/>
            <person name="Caskin T.P."/>
            <person name="Diamond M."/>
            <person name="Durham M.E."/>
            <person name="Foxe J.M."/>
            <person name="Go M."/>
            <person name="Henderson B.A."/>
            <person name="Jones I.B."/>
            <person name="McGettigan J.A."/>
            <person name="Micheletti S.J."/>
            <person name="Nasrallah M.E."/>
            <person name="Ortiz D."/>
            <person name="Piller C.R."/>
            <person name="Privatt S.R."/>
            <person name="Schneider S.L."/>
            <person name="Sharp S."/>
            <person name="Smith T.C."/>
            <person name="Stanton J.D."/>
            <person name="Ullery H.E."/>
            <person name="Wilson R.J."/>
            <person name="Serrano M.G."/>
            <person name="Buck G."/>
            <person name="Lee V."/>
            <person name="Wang Y."/>
            <person name="Carvalho R."/>
            <person name="Voegtly L."/>
            <person name="Shi R."/>
            <person name="Duckworth R."/>
            <person name="Johnson A."/>
            <person name="Loviza R."/>
            <person name="Walstead R."/>
            <person name="Shah Z."/>
            <person name="Kiflezghi M."/>
            <person name="Wade K."/>
            <person name="Ball S.L."/>
            <person name="Bradley K.W."/>
            <person name="Asai D.J."/>
            <person name="Bowman C.A."/>
            <person name="Russell D.A."/>
            <person name="Pope W.H."/>
            <person name="Jacobs-Sera D."/>
            <person name="Hendrix R.W."/>
            <person name="Hatfull G.F."/>
        </authorList>
    </citation>
    <scope>NUCLEOTIDE SEQUENCE</scope>
</reference>
<accession>A0A2P2C5H1</accession>
<name>A0A2P2C5H1_9ZZZZ</name>
<sequence>MDLPDLPAAARVPEPEEPYGAVRGTCPRCGSVDVVHLVIGMPAARDDVGSGPDWVRWVGCVHPGHDRECRSCGAHWVAASG</sequence>
<dbReference type="AlphaFoldDB" id="A0A2P2C5H1"/>
<proteinExistence type="predicted"/>